<keyword evidence="1" id="KW-0472">Membrane</keyword>
<dbReference type="AlphaFoldDB" id="A0A433SCC7"/>
<gene>
    <name evidence="2" type="ORF">CUZ56_02134</name>
</gene>
<feature type="transmembrane region" description="Helical" evidence="1">
    <location>
        <begin position="66"/>
        <end position="92"/>
    </location>
</feature>
<sequence>MASSNRKLRRKQTYKSGVSLWNVLKRMSTILFDNPVIKLIWPFFLLAYVTLPFWCKPLQDSFDERLALAFISLFYVPTAFMIALISVVVWIFDKLSASIMMFLACNGMVILIPIMGWLERYLGG</sequence>
<organism evidence="2 3">
    <name type="scientific">Saezia sanguinis</name>
    <dbReference type="NCBI Taxonomy" id="1965230"/>
    <lineage>
        <taxon>Bacteria</taxon>
        <taxon>Pseudomonadati</taxon>
        <taxon>Pseudomonadota</taxon>
        <taxon>Betaproteobacteria</taxon>
        <taxon>Burkholderiales</taxon>
        <taxon>Saeziaceae</taxon>
        <taxon>Saezia</taxon>
    </lineage>
</organism>
<accession>A0A433SCC7</accession>
<evidence type="ECO:0000313" key="3">
    <source>
        <dbReference type="Proteomes" id="UP000286947"/>
    </source>
</evidence>
<keyword evidence="3" id="KW-1185">Reference proteome</keyword>
<evidence type="ECO:0000313" key="2">
    <source>
        <dbReference type="EMBL" id="RUS66408.1"/>
    </source>
</evidence>
<keyword evidence="1" id="KW-0812">Transmembrane</keyword>
<dbReference type="EMBL" id="PQSP01000005">
    <property type="protein sequence ID" value="RUS66408.1"/>
    <property type="molecule type" value="Genomic_DNA"/>
</dbReference>
<keyword evidence="1" id="KW-1133">Transmembrane helix</keyword>
<protein>
    <submittedName>
        <fullName evidence="2">Uncharacterized protein</fullName>
    </submittedName>
</protein>
<reference evidence="2 3" key="1">
    <citation type="submission" date="2018-01" db="EMBL/GenBank/DDBJ databases">
        <title>Saezia sanguinis gen. nov., sp. nov., in the order Burkholderiales isolated from human blood.</title>
        <authorList>
            <person name="Medina-Pascual M.J."/>
            <person name="Valdezate S."/>
            <person name="Monzon S."/>
            <person name="Cuesta I."/>
            <person name="Carrasco G."/>
            <person name="Villalon P."/>
            <person name="Saez-Nieto J.A."/>
        </authorList>
    </citation>
    <scope>NUCLEOTIDE SEQUENCE [LARGE SCALE GENOMIC DNA]</scope>
    <source>
        <strain evidence="2 3">CNM695-12</strain>
    </source>
</reference>
<proteinExistence type="predicted"/>
<comment type="caution">
    <text evidence="2">The sequence shown here is derived from an EMBL/GenBank/DDBJ whole genome shotgun (WGS) entry which is preliminary data.</text>
</comment>
<feature type="transmembrane region" description="Helical" evidence="1">
    <location>
        <begin position="99"/>
        <end position="118"/>
    </location>
</feature>
<evidence type="ECO:0000256" key="1">
    <source>
        <dbReference type="SAM" id="Phobius"/>
    </source>
</evidence>
<dbReference type="Proteomes" id="UP000286947">
    <property type="component" value="Unassembled WGS sequence"/>
</dbReference>
<feature type="transmembrane region" description="Helical" evidence="1">
    <location>
        <begin position="36"/>
        <end position="54"/>
    </location>
</feature>
<name>A0A433SCC7_9BURK</name>
<dbReference type="RefSeq" id="WP_126980308.1">
    <property type="nucleotide sequence ID" value="NZ_PQSP01000005.1"/>
</dbReference>